<evidence type="ECO:0000313" key="1">
    <source>
        <dbReference type="EMBL" id="KAJ8686746.1"/>
    </source>
</evidence>
<organism evidence="1 2">
    <name type="scientific">Eretmocerus hayati</name>
    <dbReference type="NCBI Taxonomy" id="131215"/>
    <lineage>
        <taxon>Eukaryota</taxon>
        <taxon>Metazoa</taxon>
        <taxon>Ecdysozoa</taxon>
        <taxon>Arthropoda</taxon>
        <taxon>Hexapoda</taxon>
        <taxon>Insecta</taxon>
        <taxon>Pterygota</taxon>
        <taxon>Neoptera</taxon>
        <taxon>Endopterygota</taxon>
        <taxon>Hymenoptera</taxon>
        <taxon>Apocrita</taxon>
        <taxon>Proctotrupomorpha</taxon>
        <taxon>Chalcidoidea</taxon>
        <taxon>Aphelinidae</taxon>
        <taxon>Aphelininae</taxon>
        <taxon>Eretmocerus</taxon>
    </lineage>
</organism>
<reference evidence="1" key="1">
    <citation type="submission" date="2023-04" db="EMBL/GenBank/DDBJ databases">
        <title>A chromosome-level genome assembly of the parasitoid wasp Eretmocerus hayati.</title>
        <authorList>
            <person name="Zhong Y."/>
            <person name="Liu S."/>
            <person name="Liu Y."/>
        </authorList>
    </citation>
    <scope>NUCLEOTIDE SEQUENCE</scope>
    <source>
        <strain evidence="1">ZJU_SS_LIU_2023</strain>
    </source>
</reference>
<gene>
    <name evidence="1" type="ORF">QAD02_022540</name>
</gene>
<protein>
    <submittedName>
        <fullName evidence="1">Uncharacterized protein</fullName>
    </submittedName>
</protein>
<comment type="caution">
    <text evidence="1">The sequence shown here is derived from an EMBL/GenBank/DDBJ whole genome shotgun (WGS) entry which is preliminary data.</text>
</comment>
<evidence type="ECO:0000313" key="2">
    <source>
        <dbReference type="Proteomes" id="UP001239111"/>
    </source>
</evidence>
<keyword evidence="2" id="KW-1185">Reference proteome</keyword>
<sequence length="117" mass="13658">MNTGFSLMQSGLKLAISRSYSKLPSELVVFMDDQMVVCWHPEQPFPYECSKPLPAKKPEVDTVLKVGEKDVKEMFTKPKKEMLPIELAKITYTCKHRWYPRARDKKRVITPPDRPYL</sequence>
<dbReference type="Proteomes" id="UP001239111">
    <property type="component" value="Chromosome 1"/>
</dbReference>
<name>A0ACC2PUX7_9HYME</name>
<accession>A0ACC2PUX7</accession>
<dbReference type="EMBL" id="CM056741">
    <property type="protein sequence ID" value="KAJ8686746.1"/>
    <property type="molecule type" value="Genomic_DNA"/>
</dbReference>
<proteinExistence type="predicted"/>